<organism evidence="2 3">
    <name type="scientific">Didymella glomerata</name>
    <dbReference type="NCBI Taxonomy" id="749621"/>
    <lineage>
        <taxon>Eukaryota</taxon>
        <taxon>Fungi</taxon>
        <taxon>Dikarya</taxon>
        <taxon>Ascomycota</taxon>
        <taxon>Pezizomycotina</taxon>
        <taxon>Dothideomycetes</taxon>
        <taxon>Pleosporomycetidae</taxon>
        <taxon>Pleosporales</taxon>
        <taxon>Pleosporineae</taxon>
        <taxon>Didymellaceae</taxon>
        <taxon>Didymella</taxon>
    </lineage>
</organism>
<name>A0A9W8WXG8_9PLEO</name>
<dbReference type="OrthoDB" id="3768874at2759"/>
<keyword evidence="1" id="KW-1133">Transmembrane helix</keyword>
<evidence type="ECO:0000313" key="3">
    <source>
        <dbReference type="Proteomes" id="UP001140562"/>
    </source>
</evidence>
<sequence>MPPHDLSRIIARSLTNETTTGLVTPLIVVPIVVVTVTVLIIAAVLVSKGCFSNVAGKVDFCRSNDAEMLRIWPGQKTYTVESSATKKPERTIVQRHLEMLRAWQKPTIQAQPPLPLYLGRPETTRHPCRPTGMTFDEWDKGYRNLRPRGPAYWKKYGEEMEARKPWWQKTQDKLRKCLLNSW</sequence>
<dbReference type="AlphaFoldDB" id="A0A9W8WXG8"/>
<evidence type="ECO:0000313" key="2">
    <source>
        <dbReference type="EMBL" id="KAJ4335628.1"/>
    </source>
</evidence>
<evidence type="ECO:0000256" key="1">
    <source>
        <dbReference type="SAM" id="Phobius"/>
    </source>
</evidence>
<dbReference type="EMBL" id="JAPEUV010000059">
    <property type="protein sequence ID" value="KAJ4335628.1"/>
    <property type="molecule type" value="Genomic_DNA"/>
</dbReference>
<keyword evidence="1" id="KW-0472">Membrane</keyword>
<keyword evidence="1" id="KW-0812">Transmembrane</keyword>
<protein>
    <submittedName>
        <fullName evidence="2">Uncharacterized protein</fullName>
    </submittedName>
</protein>
<reference evidence="2" key="1">
    <citation type="submission" date="2022-10" db="EMBL/GenBank/DDBJ databases">
        <title>Tapping the CABI collections for fungal endophytes: first genome assemblies for Collariella, Neodidymelliopsis, Ascochyta clinopodiicola, Didymella pomorum, Didymosphaeria variabile, Neocosmospora piperis and Neocucurbitaria cava.</title>
        <authorList>
            <person name="Hill R."/>
        </authorList>
    </citation>
    <scope>NUCLEOTIDE SEQUENCE</scope>
    <source>
        <strain evidence="2">IMI 360193</strain>
    </source>
</reference>
<proteinExistence type="predicted"/>
<comment type="caution">
    <text evidence="2">The sequence shown here is derived from an EMBL/GenBank/DDBJ whole genome shotgun (WGS) entry which is preliminary data.</text>
</comment>
<gene>
    <name evidence="2" type="ORF">N0V87_006022</name>
</gene>
<keyword evidence="3" id="KW-1185">Reference proteome</keyword>
<dbReference type="Proteomes" id="UP001140562">
    <property type="component" value="Unassembled WGS sequence"/>
</dbReference>
<feature type="transmembrane region" description="Helical" evidence="1">
    <location>
        <begin position="22"/>
        <end position="46"/>
    </location>
</feature>
<accession>A0A9W8WXG8</accession>